<accession>A0A8H3F1T7</accession>
<evidence type="ECO:0000313" key="1">
    <source>
        <dbReference type="EMBL" id="CAF9915645.1"/>
    </source>
</evidence>
<organism evidence="1 2">
    <name type="scientific">Heterodermia speciosa</name>
    <dbReference type="NCBI Taxonomy" id="116794"/>
    <lineage>
        <taxon>Eukaryota</taxon>
        <taxon>Fungi</taxon>
        <taxon>Dikarya</taxon>
        <taxon>Ascomycota</taxon>
        <taxon>Pezizomycotina</taxon>
        <taxon>Lecanoromycetes</taxon>
        <taxon>OSLEUM clade</taxon>
        <taxon>Lecanoromycetidae</taxon>
        <taxon>Caliciales</taxon>
        <taxon>Physciaceae</taxon>
        <taxon>Heterodermia</taxon>
    </lineage>
</organism>
<reference evidence="1" key="1">
    <citation type="submission" date="2021-03" db="EMBL/GenBank/DDBJ databases">
        <authorList>
            <person name="Tagirdzhanova G."/>
        </authorList>
    </citation>
    <scope>NUCLEOTIDE SEQUENCE</scope>
</reference>
<evidence type="ECO:0000313" key="2">
    <source>
        <dbReference type="Proteomes" id="UP000664521"/>
    </source>
</evidence>
<sequence>MAPPRSKKRRPNGTFDETLPAKPTLSHVLNIYPICDRLCSILPIADLIRLTRTCRQFSSLYQRALPAHWNIDKRLKRFFRDPRRFRNQMAKHDALISGSFAIQFFERVTWKESDLDIFVEYESRVSEFENYLCEREGYRFDHESGRGSEVYVNMSKLYKVRTLVRAREDQTKTQIQIIHTIEMPLLTILKGFYTTVVVNIISWNKAYSVFPQPSFLYHKTYLLTHITDYFGKLLSKYGERGWAVQGILWPEDEASQKSMLEPRRLGDKWTWIIPLDQTGIDDHDMPDSVLEFSTFRLFKEEYDEPSPGYYDMEASSFRSLVLEHEYVSSMDLGHGFWTTFAGPRLERLSMIELCKTPSASRPAPIQARMDLVWNRDDQGLNDPVRLYPLVHHIGEMELSCYDHEIPGWYAEWERLQTSGVGTDGSESTATQE</sequence>
<dbReference type="Proteomes" id="UP000664521">
    <property type="component" value="Unassembled WGS sequence"/>
</dbReference>
<dbReference type="EMBL" id="CAJPDS010000016">
    <property type="protein sequence ID" value="CAF9915645.1"/>
    <property type="molecule type" value="Genomic_DNA"/>
</dbReference>
<evidence type="ECO:0008006" key="3">
    <source>
        <dbReference type="Google" id="ProtNLM"/>
    </source>
</evidence>
<comment type="caution">
    <text evidence="1">The sequence shown here is derived from an EMBL/GenBank/DDBJ whole genome shotgun (WGS) entry which is preliminary data.</text>
</comment>
<gene>
    <name evidence="1" type="ORF">HETSPECPRED_002546</name>
</gene>
<name>A0A8H3F1T7_9LECA</name>
<dbReference type="OrthoDB" id="10025998at2759"/>
<protein>
    <recommendedName>
        <fullName evidence="3">F-box domain-containing protein</fullName>
    </recommendedName>
</protein>
<keyword evidence="2" id="KW-1185">Reference proteome</keyword>
<dbReference type="AlphaFoldDB" id="A0A8H3F1T7"/>
<proteinExistence type="predicted"/>